<keyword evidence="2" id="KW-0813">Transport</keyword>
<dbReference type="AlphaFoldDB" id="S6AJH3"/>
<dbReference type="GO" id="GO:0046872">
    <property type="term" value="F:metal ion binding"/>
    <property type="evidence" value="ECO:0007669"/>
    <property type="project" value="UniProtKB-KW"/>
</dbReference>
<sequence length="138" mass="15976">MSKHHLIWNESLHRVGITAIDNQHREIIERVNLIADTVDQGSRYDIVQEMMDDLVLFAYEHFALEERLMTEYGFPGMEEHIAEHLGLLQKMDNLRNALRTPNPAKAALVLAFLTDWAELHILQSDREIGEFLADKGIR</sequence>
<dbReference type="STRING" id="1163617.SCD_n00833"/>
<evidence type="ECO:0000256" key="2">
    <source>
        <dbReference type="ARBA" id="ARBA00022621"/>
    </source>
</evidence>
<dbReference type="InterPro" id="IPR035938">
    <property type="entry name" value="Hemerythrin-like_sf"/>
</dbReference>
<dbReference type="SUPFAM" id="SSF47188">
    <property type="entry name" value="Hemerythrin-like"/>
    <property type="match status" value="1"/>
</dbReference>
<dbReference type="Pfam" id="PF01814">
    <property type="entry name" value="Hemerythrin"/>
    <property type="match status" value="1"/>
</dbReference>
<accession>S6AJH3</accession>
<dbReference type="EMBL" id="AP013066">
    <property type="protein sequence ID" value="BAN34674.1"/>
    <property type="molecule type" value="Genomic_DNA"/>
</dbReference>
<proteinExistence type="inferred from homology"/>
<dbReference type="RefSeq" id="WP_009206379.1">
    <property type="nucleotide sequence ID" value="NC_022357.1"/>
</dbReference>
<reference evidence="6 7" key="1">
    <citation type="journal article" date="2012" name="Appl. Environ. Microbiol.">
        <title>Draft genome sequence of a psychrotolerant sulfur-oxidizing bacterium, Sulfuricella denitrificans skB26, and proteomic insights into cold adaptation.</title>
        <authorList>
            <person name="Watanabe T."/>
            <person name="Kojima H."/>
            <person name="Fukui M."/>
        </authorList>
    </citation>
    <scope>NUCLEOTIDE SEQUENCE [LARGE SCALE GENOMIC DNA]</scope>
    <source>
        <strain evidence="7">skB26</strain>
    </source>
</reference>
<dbReference type="KEGG" id="sdr:SCD_n00833"/>
<evidence type="ECO:0000313" key="7">
    <source>
        <dbReference type="Proteomes" id="UP000015559"/>
    </source>
</evidence>
<evidence type="ECO:0000313" key="6">
    <source>
        <dbReference type="EMBL" id="BAN34674.1"/>
    </source>
</evidence>
<keyword evidence="3" id="KW-0479">Metal-binding</keyword>
<keyword evidence="7" id="KW-1185">Reference proteome</keyword>
<dbReference type="InterPro" id="IPR016131">
    <property type="entry name" value="Haemerythrin_Fe_BS"/>
</dbReference>
<evidence type="ECO:0000259" key="5">
    <source>
        <dbReference type="Pfam" id="PF01814"/>
    </source>
</evidence>
<evidence type="ECO:0000256" key="4">
    <source>
        <dbReference type="ARBA" id="ARBA00023004"/>
    </source>
</evidence>
<dbReference type="Proteomes" id="UP000015559">
    <property type="component" value="Chromosome"/>
</dbReference>
<dbReference type="GO" id="GO:0005344">
    <property type="term" value="F:oxygen carrier activity"/>
    <property type="evidence" value="ECO:0007669"/>
    <property type="project" value="UniProtKB-KW"/>
</dbReference>
<comment type="similarity">
    <text evidence="1">Belongs to the hemerythrin family.</text>
</comment>
<dbReference type="NCBIfam" id="NF033749">
    <property type="entry name" value="bact_hemeryth"/>
    <property type="match status" value="1"/>
</dbReference>
<dbReference type="eggNOG" id="COG2703">
    <property type="taxonomic scope" value="Bacteria"/>
</dbReference>
<evidence type="ECO:0000256" key="3">
    <source>
        <dbReference type="ARBA" id="ARBA00022723"/>
    </source>
</evidence>
<dbReference type="InterPro" id="IPR050669">
    <property type="entry name" value="Hemerythrin"/>
</dbReference>
<dbReference type="CDD" id="cd12107">
    <property type="entry name" value="Hemerythrin"/>
    <property type="match status" value="1"/>
</dbReference>
<name>S6AJH3_SULDS</name>
<evidence type="ECO:0000256" key="1">
    <source>
        <dbReference type="ARBA" id="ARBA00010587"/>
    </source>
</evidence>
<protein>
    <recommendedName>
        <fullName evidence="5">Hemerythrin-like domain-containing protein</fullName>
    </recommendedName>
</protein>
<keyword evidence="2" id="KW-0561">Oxygen transport</keyword>
<dbReference type="PANTHER" id="PTHR37164">
    <property type="entry name" value="BACTERIOHEMERYTHRIN"/>
    <property type="match status" value="1"/>
</dbReference>
<dbReference type="NCBIfam" id="TIGR02481">
    <property type="entry name" value="hemeryth_dom"/>
    <property type="match status" value="1"/>
</dbReference>
<organism evidence="6 7">
    <name type="scientific">Sulfuricella denitrificans (strain DSM 22764 / NBRC 105220 / skB26)</name>
    <dbReference type="NCBI Taxonomy" id="1163617"/>
    <lineage>
        <taxon>Bacteria</taxon>
        <taxon>Pseudomonadati</taxon>
        <taxon>Pseudomonadota</taxon>
        <taxon>Betaproteobacteria</taxon>
        <taxon>Nitrosomonadales</taxon>
        <taxon>Sulfuricellaceae</taxon>
        <taxon>Sulfuricella</taxon>
    </lineage>
</organism>
<dbReference type="InterPro" id="IPR012312">
    <property type="entry name" value="Hemerythrin-like"/>
</dbReference>
<dbReference type="PROSITE" id="PS00550">
    <property type="entry name" value="HEMERYTHRINS"/>
    <property type="match status" value="1"/>
</dbReference>
<dbReference type="HOGENOM" id="CLU_086902_3_1_4"/>
<feature type="domain" description="Hemerythrin-like" evidence="5">
    <location>
        <begin position="16"/>
        <end position="129"/>
    </location>
</feature>
<dbReference type="PANTHER" id="PTHR37164:SF1">
    <property type="entry name" value="BACTERIOHEMERYTHRIN"/>
    <property type="match status" value="1"/>
</dbReference>
<keyword evidence="4" id="KW-0408">Iron</keyword>
<dbReference type="Gene3D" id="1.20.120.50">
    <property type="entry name" value="Hemerythrin-like"/>
    <property type="match status" value="1"/>
</dbReference>
<gene>
    <name evidence="6" type="ORF">SCD_n00833</name>
</gene>
<dbReference type="OrthoDB" id="5296936at2"/>
<dbReference type="InterPro" id="IPR012827">
    <property type="entry name" value="Hemerythrin_metal-bd"/>
</dbReference>